<organism evidence="1 2">
    <name type="scientific">Funneliformis caledonium</name>
    <dbReference type="NCBI Taxonomy" id="1117310"/>
    <lineage>
        <taxon>Eukaryota</taxon>
        <taxon>Fungi</taxon>
        <taxon>Fungi incertae sedis</taxon>
        <taxon>Mucoromycota</taxon>
        <taxon>Glomeromycotina</taxon>
        <taxon>Glomeromycetes</taxon>
        <taxon>Glomerales</taxon>
        <taxon>Glomeraceae</taxon>
        <taxon>Funneliformis</taxon>
    </lineage>
</organism>
<name>A0A9N8ZPX4_9GLOM</name>
<accession>A0A9N8ZPX4</accession>
<protein>
    <submittedName>
        <fullName evidence="1">8047_t:CDS:1</fullName>
    </submittedName>
</protein>
<reference evidence="1" key="1">
    <citation type="submission" date="2021-06" db="EMBL/GenBank/DDBJ databases">
        <authorList>
            <person name="Kallberg Y."/>
            <person name="Tangrot J."/>
            <person name="Rosling A."/>
        </authorList>
    </citation>
    <scope>NUCLEOTIDE SEQUENCE</scope>
    <source>
        <strain evidence="1">UK204</strain>
    </source>
</reference>
<sequence>MIKIKAGHSNKSNFIIIAVFNISNNNLMIYDDTPDDFTTLELSQRSHFSSKRSQFKLGNVYDHSKSSDKDKNKDDKDHEIKILLSYNVKKDSSLVNMFASSLMMKSATITLNDEKNLAQLWHEEINNDVKEVIYYSKRVLTDFCKAEIEEFLSKEIIEQILGRYLKVIDKNKLKKCGTIEKLVLFIRE</sequence>
<dbReference type="OrthoDB" id="2423689at2759"/>
<dbReference type="EMBL" id="CAJVPQ010000691">
    <property type="protein sequence ID" value="CAG8502953.1"/>
    <property type="molecule type" value="Genomic_DNA"/>
</dbReference>
<dbReference type="Proteomes" id="UP000789570">
    <property type="component" value="Unassembled WGS sequence"/>
</dbReference>
<evidence type="ECO:0000313" key="2">
    <source>
        <dbReference type="Proteomes" id="UP000789570"/>
    </source>
</evidence>
<keyword evidence="2" id="KW-1185">Reference proteome</keyword>
<dbReference type="AlphaFoldDB" id="A0A9N8ZPX4"/>
<evidence type="ECO:0000313" key="1">
    <source>
        <dbReference type="EMBL" id="CAG8502953.1"/>
    </source>
</evidence>
<gene>
    <name evidence="1" type="ORF">FCALED_LOCUS3800</name>
</gene>
<comment type="caution">
    <text evidence="1">The sequence shown here is derived from an EMBL/GenBank/DDBJ whole genome shotgun (WGS) entry which is preliminary data.</text>
</comment>
<proteinExistence type="predicted"/>